<reference evidence="2 3" key="1">
    <citation type="submission" date="2020-05" db="EMBL/GenBank/DDBJ databases">
        <title>WGS assembly of Panicum virgatum.</title>
        <authorList>
            <person name="Lovell J.T."/>
            <person name="Jenkins J."/>
            <person name="Shu S."/>
            <person name="Juenger T.E."/>
            <person name="Schmutz J."/>
        </authorList>
    </citation>
    <scope>NUCLEOTIDE SEQUENCE [LARGE SCALE GENOMIC DNA]</scope>
    <source>
        <strain evidence="3">cv. AP13</strain>
    </source>
</reference>
<accession>A0A8T0PYF4</accession>
<evidence type="ECO:0000256" key="1">
    <source>
        <dbReference type="SAM" id="MobiDB-lite"/>
    </source>
</evidence>
<gene>
    <name evidence="2" type="ORF">PVAP13_7NG030600</name>
</gene>
<keyword evidence="3" id="KW-1185">Reference proteome</keyword>
<feature type="compositionally biased region" description="Basic residues" evidence="1">
    <location>
        <begin position="77"/>
        <end position="92"/>
    </location>
</feature>
<protein>
    <submittedName>
        <fullName evidence="2">Uncharacterized protein</fullName>
    </submittedName>
</protein>
<feature type="compositionally biased region" description="Basic and acidic residues" evidence="1">
    <location>
        <begin position="23"/>
        <end position="32"/>
    </location>
</feature>
<evidence type="ECO:0000313" key="2">
    <source>
        <dbReference type="EMBL" id="KAG2565392.1"/>
    </source>
</evidence>
<feature type="region of interest" description="Disordered" evidence="1">
    <location>
        <begin position="16"/>
        <end position="157"/>
    </location>
</feature>
<evidence type="ECO:0000313" key="3">
    <source>
        <dbReference type="Proteomes" id="UP000823388"/>
    </source>
</evidence>
<dbReference type="AlphaFoldDB" id="A0A8T0PYF4"/>
<sequence>MCWGATLPKLLPSSSIVTQVQSQERDALRDPKAAPGNRRASLRSPTVFGGRRLRRRPSEDGAAKTPSPGLRAAWKPGRPRKTKTKTKALRRRSCQDPFARTPRRVEARPPPEDEDGAEDEGPPKTEPSRPLRPDSAPRASRQPTCAGRQPMCASRQPTWARLFLWPVGLV</sequence>
<dbReference type="Proteomes" id="UP000823388">
    <property type="component" value="Chromosome 7N"/>
</dbReference>
<name>A0A8T0PYF4_PANVG</name>
<organism evidence="2 3">
    <name type="scientific">Panicum virgatum</name>
    <name type="common">Blackwell switchgrass</name>
    <dbReference type="NCBI Taxonomy" id="38727"/>
    <lineage>
        <taxon>Eukaryota</taxon>
        <taxon>Viridiplantae</taxon>
        <taxon>Streptophyta</taxon>
        <taxon>Embryophyta</taxon>
        <taxon>Tracheophyta</taxon>
        <taxon>Spermatophyta</taxon>
        <taxon>Magnoliopsida</taxon>
        <taxon>Liliopsida</taxon>
        <taxon>Poales</taxon>
        <taxon>Poaceae</taxon>
        <taxon>PACMAD clade</taxon>
        <taxon>Panicoideae</taxon>
        <taxon>Panicodae</taxon>
        <taxon>Paniceae</taxon>
        <taxon>Panicinae</taxon>
        <taxon>Panicum</taxon>
        <taxon>Panicum sect. Hiantes</taxon>
    </lineage>
</organism>
<comment type="caution">
    <text evidence="2">The sequence shown here is derived from an EMBL/GenBank/DDBJ whole genome shotgun (WGS) entry which is preliminary data.</text>
</comment>
<proteinExistence type="predicted"/>
<feature type="compositionally biased region" description="Basic and acidic residues" evidence="1">
    <location>
        <begin position="121"/>
        <end position="132"/>
    </location>
</feature>
<dbReference type="EMBL" id="CM029050">
    <property type="protein sequence ID" value="KAG2565392.1"/>
    <property type="molecule type" value="Genomic_DNA"/>
</dbReference>